<feature type="domain" description="AMP-dependent synthetase/ligase" evidence="1">
    <location>
        <begin position="14"/>
        <end position="344"/>
    </location>
</feature>
<dbReference type="Gene3D" id="3.40.50.12780">
    <property type="entry name" value="N-terminal domain of ligase-like"/>
    <property type="match status" value="1"/>
</dbReference>
<dbReference type="InterPro" id="IPR045851">
    <property type="entry name" value="AMP-bd_C_sf"/>
</dbReference>
<dbReference type="EMBL" id="FMWK01000012">
    <property type="protein sequence ID" value="SCZ80133.1"/>
    <property type="molecule type" value="Genomic_DNA"/>
</dbReference>
<evidence type="ECO:0000313" key="3">
    <source>
        <dbReference type="Proteomes" id="UP000199428"/>
    </source>
</evidence>
<organism evidence="2 3">
    <name type="scientific">Pseudobutyrivibrio xylanivorans</name>
    <dbReference type="NCBI Taxonomy" id="185007"/>
    <lineage>
        <taxon>Bacteria</taxon>
        <taxon>Bacillati</taxon>
        <taxon>Bacillota</taxon>
        <taxon>Clostridia</taxon>
        <taxon>Lachnospirales</taxon>
        <taxon>Lachnospiraceae</taxon>
        <taxon>Pseudobutyrivibrio</taxon>
    </lineage>
</organism>
<dbReference type="PANTHER" id="PTHR24096">
    <property type="entry name" value="LONG-CHAIN-FATTY-ACID--COA LIGASE"/>
    <property type="match status" value="1"/>
</dbReference>
<proteinExistence type="predicted"/>
<reference evidence="2 3" key="1">
    <citation type="submission" date="2016-10" db="EMBL/GenBank/DDBJ databases">
        <authorList>
            <person name="de Groot N.N."/>
        </authorList>
    </citation>
    <scope>NUCLEOTIDE SEQUENCE [LARGE SCALE GENOMIC DNA]</scope>
    <source>
        <strain evidence="2 3">DSM 10317</strain>
    </source>
</reference>
<dbReference type="Gene3D" id="3.30.300.30">
    <property type="match status" value="1"/>
</dbReference>
<dbReference type="Pfam" id="PF00501">
    <property type="entry name" value="AMP-binding"/>
    <property type="match status" value="1"/>
</dbReference>
<dbReference type="Proteomes" id="UP000199428">
    <property type="component" value="Unassembled WGS sequence"/>
</dbReference>
<accession>A0A1G5S1E5</accession>
<dbReference type="InterPro" id="IPR020845">
    <property type="entry name" value="AMP-binding_CS"/>
</dbReference>
<dbReference type="InterPro" id="IPR000873">
    <property type="entry name" value="AMP-dep_synth/lig_dom"/>
</dbReference>
<name>A0A1G5S1E5_PSEXY</name>
<gene>
    <name evidence="2" type="ORF">SAMN02910350_02136</name>
</gene>
<dbReference type="GO" id="GO:0016405">
    <property type="term" value="F:CoA-ligase activity"/>
    <property type="evidence" value="ECO:0007669"/>
    <property type="project" value="TreeGrafter"/>
</dbReference>
<dbReference type="PROSITE" id="PS00455">
    <property type="entry name" value="AMP_BINDING"/>
    <property type="match status" value="1"/>
</dbReference>
<evidence type="ECO:0000259" key="1">
    <source>
        <dbReference type="Pfam" id="PF00501"/>
    </source>
</evidence>
<evidence type="ECO:0000313" key="2">
    <source>
        <dbReference type="EMBL" id="SCZ80133.1"/>
    </source>
</evidence>
<dbReference type="AlphaFoldDB" id="A0A1G5S1E5"/>
<dbReference type="RefSeq" id="WP_028246048.1">
    <property type="nucleotide sequence ID" value="NZ_FMWK01000012.1"/>
</dbReference>
<protein>
    <submittedName>
        <fullName evidence="2">Long-chain acyl-CoA synthetase</fullName>
    </submittedName>
</protein>
<dbReference type="SUPFAM" id="SSF56801">
    <property type="entry name" value="Acetyl-CoA synthetase-like"/>
    <property type="match status" value="1"/>
</dbReference>
<sequence length="474" mass="53586">MFKYLATLEKFCGECAFRFLNEENTFEVSYEQYLKDIRTCATRLEKVIGDLKGKHVALIGLNNYEYIVTMAALLFSRAVFIPINYRESAQNIEFAVKNSKTEIIITDNLDENNFGDEFKYFGFDIALAGDAEEKDLKDFTDEEENDLLMIVYTSGTTGLSKGVALSVGNIFKDVKETFPINHPKGYKAVPGIKAYVNFPFYHIAGLLAWLTCTEHGVTFVQSVNPHNVLTDLENEQIDYAGVHPATIKLWLKTIKRGHIERLGGVKLIITGCAPMSISDIQDLQNNGISFGQFYGMTETGGNITVNYDMENHIGSVGRTYEDAEISIIDGEICISYWGNMLGYFENEEETKKAVKDGIIYTGDLGYIDEDGYLYITGRKKSLIILSSGENVSPEELENLLYKCADVKECKAFEKKDRIAVAIYAEEESQDNIREYISELNKTLPIYKRIYGIEFQTEELEKTANGKIKRRETVA</sequence>
<dbReference type="InterPro" id="IPR042099">
    <property type="entry name" value="ANL_N_sf"/>
</dbReference>